<accession>A0A7W7ZF81</accession>
<gene>
    <name evidence="1" type="ORF">HDF16_003523</name>
</gene>
<dbReference type="AlphaFoldDB" id="A0A7W7ZF81"/>
<evidence type="ECO:0000313" key="2">
    <source>
        <dbReference type="Proteomes" id="UP000540989"/>
    </source>
</evidence>
<comment type="caution">
    <text evidence="1">The sequence shown here is derived from an EMBL/GenBank/DDBJ whole genome shotgun (WGS) entry which is preliminary data.</text>
</comment>
<dbReference type="Proteomes" id="UP000540989">
    <property type="component" value="Unassembled WGS sequence"/>
</dbReference>
<evidence type="ECO:0000313" key="1">
    <source>
        <dbReference type="EMBL" id="MBB5058809.1"/>
    </source>
</evidence>
<dbReference type="EMBL" id="JACHIP010000004">
    <property type="protein sequence ID" value="MBB5058809.1"/>
    <property type="molecule type" value="Genomic_DNA"/>
</dbReference>
<keyword evidence="2" id="KW-1185">Reference proteome</keyword>
<sequence>MRFIYCVAAIVLSLPFVLVGQVLTAKSGPAPQKPLSPGLLRISKEDRDALLRLDHRVLLNVVVTDPSGAPVGGLKEEDFTVLDQSGPQAINSFQMVEGNSPTGRAHIVLLIDSVNNSFADVARQRRGGRCVSSSE</sequence>
<protein>
    <submittedName>
        <fullName evidence="1">Uncharacterized protein</fullName>
    </submittedName>
</protein>
<organism evidence="1 2">
    <name type="scientific">Granulicella aggregans</name>
    <dbReference type="NCBI Taxonomy" id="474949"/>
    <lineage>
        <taxon>Bacteria</taxon>
        <taxon>Pseudomonadati</taxon>
        <taxon>Acidobacteriota</taxon>
        <taxon>Terriglobia</taxon>
        <taxon>Terriglobales</taxon>
        <taxon>Acidobacteriaceae</taxon>
        <taxon>Granulicella</taxon>
    </lineage>
</organism>
<reference evidence="1 2" key="1">
    <citation type="submission" date="2020-08" db="EMBL/GenBank/DDBJ databases">
        <title>Genomic Encyclopedia of Type Strains, Phase IV (KMG-V): Genome sequencing to study the core and pangenomes of soil and plant-associated prokaryotes.</title>
        <authorList>
            <person name="Whitman W."/>
        </authorList>
    </citation>
    <scope>NUCLEOTIDE SEQUENCE [LARGE SCALE GENOMIC DNA]</scope>
    <source>
        <strain evidence="1 2">M8UP14</strain>
    </source>
</reference>
<proteinExistence type="predicted"/>
<name>A0A7W7ZF81_9BACT</name>